<dbReference type="InterPro" id="IPR015421">
    <property type="entry name" value="PyrdxlP-dep_Trfase_major"/>
</dbReference>
<dbReference type="Gene3D" id="3.90.1150.10">
    <property type="entry name" value="Aspartate Aminotransferase, domain 1"/>
    <property type="match status" value="1"/>
</dbReference>
<evidence type="ECO:0000256" key="4">
    <source>
        <dbReference type="ARBA" id="ARBA00022898"/>
    </source>
</evidence>
<keyword evidence="3 9" id="KW-0808">Transferase</keyword>
<dbReference type="EMBL" id="WMBA01000081">
    <property type="protein sequence ID" value="MTD58916.1"/>
    <property type="molecule type" value="Genomic_DNA"/>
</dbReference>
<evidence type="ECO:0000256" key="6">
    <source>
        <dbReference type="ARBA" id="ARBA00047715"/>
    </source>
</evidence>
<keyword evidence="5" id="KW-0045">Antibiotic biosynthesis</keyword>
<comment type="similarity">
    <text evidence="7">Belongs to the class-II pyridoxal-phosphate-dependent aminotransferase family.</text>
</comment>
<dbReference type="InterPro" id="IPR050087">
    <property type="entry name" value="AON_synthase_class-II"/>
</dbReference>
<comment type="cofactor">
    <cofactor evidence="1 7">
        <name>pyridoxal 5'-phosphate</name>
        <dbReference type="ChEBI" id="CHEBI:597326"/>
    </cofactor>
</comment>
<dbReference type="Gene3D" id="3.40.640.10">
    <property type="entry name" value="Type I PLP-dependent aspartate aminotransferase-like (Major domain)"/>
    <property type="match status" value="1"/>
</dbReference>
<evidence type="ECO:0000313" key="9">
    <source>
        <dbReference type="EMBL" id="MTD58916.1"/>
    </source>
</evidence>
<evidence type="ECO:0000256" key="5">
    <source>
        <dbReference type="ARBA" id="ARBA00023194"/>
    </source>
</evidence>
<dbReference type="PROSITE" id="PS00599">
    <property type="entry name" value="AA_TRANSFER_CLASS_2"/>
    <property type="match status" value="1"/>
</dbReference>
<protein>
    <recommendedName>
        <fullName evidence="2">8-amino-7-oxononanoate synthase</fullName>
        <ecNumber evidence="2">2.3.1.47</ecNumber>
    </recommendedName>
</protein>
<keyword evidence="9" id="KW-0032">Aminotransferase</keyword>
<comment type="catalytic activity">
    <reaction evidence="6">
        <text>6-carboxyhexanoyl-[ACP] + L-alanine + H(+) = (8S)-8-amino-7-oxononanoate + holo-[ACP] + CO2</text>
        <dbReference type="Rhea" id="RHEA:42288"/>
        <dbReference type="Rhea" id="RHEA-COMP:9685"/>
        <dbReference type="Rhea" id="RHEA-COMP:9955"/>
        <dbReference type="ChEBI" id="CHEBI:15378"/>
        <dbReference type="ChEBI" id="CHEBI:16526"/>
        <dbReference type="ChEBI" id="CHEBI:57972"/>
        <dbReference type="ChEBI" id="CHEBI:64479"/>
        <dbReference type="ChEBI" id="CHEBI:78846"/>
        <dbReference type="ChEBI" id="CHEBI:149468"/>
        <dbReference type="EC" id="2.3.1.47"/>
    </reaction>
</comment>
<evidence type="ECO:0000256" key="7">
    <source>
        <dbReference type="RuleBase" id="RU003693"/>
    </source>
</evidence>
<dbReference type="EC" id="2.3.1.47" evidence="2"/>
<dbReference type="InterPro" id="IPR015424">
    <property type="entry name" value="PyrdxlP-dep_Trfase"/>
</dbReference>
<dbReference type="OrthoDB" id="9807157at2"/>
<evidence type="ECO:0000259" key="8">
    <source>
        <dbReference type="Pfam" id="PF00155"/>
    </source>
</evidence>
<dbReference type="InterPro" id="IPR004839">
    <property type="entry name" value="Aminotransferase_I/II_large"/>
</dbReference>
<dbReference type="GO" id="GO:0008710">
    <property type="term" value="F:8-amino-7-oxononanoate synthase activity"/>
    <property type="evidence" value="ECO:0007669"/>
    <property type="project" value="UniProtKB-EC"/>
</dbReference>
<sequence>MIPSVISDHIARAPTGPPLVVESAGRGRVRLDSAELINMASCDYLGFARDPRVTGAAIAAIGEWGLGMAATRVLSGSTAPHRTLEHRLARWVGTGDSVLYGSCWTANAAVFEVLATLARQAGRTLAVFSDRLNHASIIDGISAQRKAVSELTRYDHDDHAVLVDALGRAPADALKIVVTDGVFSMEGDQAPLSRLVELTSAHDALLVVDDSHGIGVLGETGRGTAEAQGALGQIDIITGTLGKALGGASGGFVATTPDLVTTMRATARPFIFSNNPPTPVVAGALAALDILADDPRPLADLRARIGGLREGITRLGLPTVPGEHPIVPVLIGDDVAAHDAARHLRRHQVFATALSHPVVPRGEARLRLQVSVNHSPQDIAEVVEALAGWRRPAGAGR</sequence>
<dbReference type="GO" id="GO:0008483">
    <property type="term" value="F:transaminase activity"/>
    <property type="evidence" value="ECO:0007669"/>
    <property type="project" value="UniProtKB-KW"/>
</dbReference>
<dbReference type="RefSeq" id="WP_154760985.1">
    <property type="nucleotide sequence ID" value="NZ_WMBA01000081.1"/>
</dbReference>
<keyword evidence="4 7" id="KW-0663">Pyridoxal phosphate</keyword>
<gene>
    <name evidence="9" type="ORF">GKO32_33775</name>
</gene>
<dbReference type="Proteomes" id="UP000440096">
    <property type="component" value="Unassembled WGS sequence"/>
</dbReference>
<evidence type="ECO:0000256" key="3">
    <source>
        <dbReference type="ARBA" id="ARBA00022679"/>
    </source>
</evidence>
<evidence type="ECO:0000256" key="1">
    <source>
        <dbReference type="ARBA" id="ARBA00001933"/>
    </source>
</evidence>
<dbReference type="InterPro" id="IPR015422">
    <property type="entry name" value="PyrdxlP-dep_Trfase_small"/>
</dbReference>
<evidence type="ECO:0000313" key="10">
    <source>
        <dbReference type="Proteomes" id="UP000440096"/>
    </source>
</evidence>
<dbReference type="SUPFAM" id="SSF53383">
    <property type="entry name" value="PLP-dependent transferases"/>
    <property type="match status" value="1"/>
</dbReference>
<reference evidence="9 10" key="1">
    <citation type="submission" date="2019-11" db="EMBL/GenBank/DDBJ databases">
        <title>Draft genome of Amycolatopsis RM579.</title>
        <authorList>
            <person name="Duangmal K."/>
            <person name="Mingma R."/>
        </authorList>
    </citation>
    <scope>NUCLEOTIDE SEQUENCE [LARGE SCALE GENOMIC DNA]</scope>
    <source>
        <strain evidence="9 10">RM579</strain>
    </source>
</reference>
<dbReference type="GO" id="GO:0030170">
    <property type="term" value="F:pyridoxal phosphate binding"/>
    <property type="evidence" value="ECO:0007669"/>
    <property type="project" value="InterPro"/>
</dbReference>
<organism evidence="9 10">
    <name type="scientific">Amycolatopsis pithecellobii</name>
    <dbReference type="NCBI Taxonomy" id="664692"/>
    <lineage>
        <taxon>Bacteria</taxon>
        <taxon>Bacillati</taxon>
        <taxon>Actinomycetota</taxon>
        <taxon>Actinomycetes</taxon>
        <taxon>Pseudonocardiales</taxon>
        <taxon>Pseudonocardiaceae</taxon>
        <taxon>Amycolatopsis</taxon>
    </lineage>
</organism>
<accession>A0A6N7ZAX5</accession>
<dbReference type="AlphaFoldDB" id="A0A6N7ZAX5"/>
<name>A0A6N7ZAX5_9PSEU</name>
<dbReference type="GO" id="GO:0017000">
    <property type="term" value="P:antibiotic biosynthetic process"/>
    <property type="evidence" value="ECO:0007669"/>
    <property type="project" value="UniProtKB-KW"/>
</dbReference>
<dbReference type="PANTHER" id="PTHR13693">
    <property type="entry name" value="CLASS II AMINOTRANSFERASE/8-AMINO-7-OXONONANOATE SYNTHASE"/>
    <property type="match status" value="1"/>
</dbReference>
<dbReference type="Pfam" id="PF00155">
    <property type="entry name" value="Aminotran_1_2"/>
    <property type="match status" value="1"/>
</dbReference>
<proteinExistence type="inferred from homology"/>
<dbReference type="InterPro" id="IPR001917">
    <property type="entry name" value="Aminotrans_II_pyridoxalP_BS"/>
</dbReference>
<feature type="domain" description="Aminotransferase class I/classII large" evidence="8">
    <location>
        <begin position="35"/>
        <end position="386"/>
    </location>
</feature>
<evidence type="ECO:0000256" key="2">
    <source>
        <dbReference type="ARBA" id="ARBA00013187"/>
    </source>
</evidence>
<comment type="caution">
    <text evidence="9">The sequence shown here is derived from an EMBL/GenBank/DDBJ whole genome shotgun (WGS) entry which is preliminary data.</text>
</comment>
<keyword evidence="10" id="KW-1185">Reference proteome</keyword>